<accession>A0A1E3H0X1</accession>
<dbReference type="Proteomes" id="UP000094622">
    <property type="component" value="Unassembled WGS sequence"/>
</dbReference>
<proteinExistence type="predicted"/>
<dbReference type="EMBL" id="MCRJ01000074">
    <property type="protein sequence ID" value="ODN69785.1"/>
    <property type="molecule type" value="Genomic_DNA"/>
</dbReference>
<reference evidence="1 2" key="1">
    <citation type="submission" date="2016-07" db="EMBL/GenBank/DDBJ databases">
        <title>Draft Genome Sequence of Methylobrevis pamukkalensis PK2.</title>
        <authorList>
            <person name="Vasilenko O.V."/>
            <person name="Doronina N.V."/>
            <person name="Shmareva M.N."/>
            <person name="Tarlachkov S.V."/>
            <person name="Mustakhimov I."/>
            <person name="Trotsenko Y.A."/>
        </authorList>
    </citation>
    <scope>NUCLEOTIDE SEQUENCE [LARGE SCALE GENOMIC DNA]</scope>
    <source>
        <strain evidence="1 2">PK2</strain>
    </source>
</reference>
<keyword evidence="2" id="KW-1185">Reference proteome</keyword>
<organism evidence="1 2">
    <name type="scientific">Methylobrevis pamukkalensis</name>
    <dbReference type="NCBI Taxonomy" id="1439726"/>
    <lineage>
        <taxon>Bacteria</taxon>
        <taxon>Pseudomonadati</taxon>
        <taxon>Pseudomonadota</taxon>
        <taxon>Alphaproteobacteria</taxon>
        <taxon>Hyphomicrobiales</taxon>
        <taxon>Pleomorphomonadaceae</taxon>
        <taxon>Methylobrevis</taxon>
    </lineage>
</organism>
<protein>
    <recommendedName>
        <fullName evidence="3">AsmA-like C-terminal domain-containing protein</fullName>
    </recommendedName>
</protein>
<evidence type="ECO:0008006" key="3">
    <source>
        <dbReference type="Google" id="ProtNLM"/>
    </source>
</evidence>
<comment type="caution">
    <text evidence="1">The sequence shown here is derived from an EMBL/GenBank/DDBJ whole genome shotgun (WGS) entry which is preliminary data.</text>
</comment>
<dbReference type="AlphaFoldDB" id="A0A1E3H0X1"/>
<evidence type="ECO:0000313" key="1">
    <source>
        <dbReference type="EMBL" id="ODN69785.1"/>
    </source>
</evidence>
<evidence type="ECO:0000313" key="2">
    <source>
        <dbReference type="Proteomes" id="UP000094622"/>
    </source>
</evidence>
<sequence length="674" mass="70475">MLGLSGIAERIPVDKLKQIWPAVIVPNARNWVRDNVVSGMITGATVDLAVSLPGKGKDDAGGSVRQGDTLLLFNFDDLTFRPFPGGPMITRARGSGRLENNAFTVTLESAVVELEDGRTLAAPAGTFVVPRIDVDPQIGTATLDLAGEAAAMFSLWQSLPLSRGIDLGATPQDLSGSGKATVRATMPLIAHLPAEQVDYEASIKVEGLASTRPVFGRALSKASADIRIVAGRVRVTGEAIVDGVNADIDIDRPLTGGDDGATSFRLVLDADARKKLGLDLGDLIKGDVPVEVSAQKDASGAPYQAVTADLSAATIDLGDLGWTKARGTAGKATFRLVERDGGTRIDDFVFTARDARIEGEIRLDANGKPVSADLPVFRLTAGDRLAVTARQSEGRGLQLSVKGARFDARGLIDARLKRGQTGGGGPGFTGDIAMQIGAVTGWGEEEIDGVNVDASITGGRMSSMSLTAQTGGGGATSATLHAEGAVRRLSVEASEMGRLLRFLDYYSRVYGGRATLDAVVDDQGGLSGRLDGQRWKIVDEPALARLATAAPDPDTPGSGTVDLRRLIMDLRFADGRLSIIDGVVRASHAGLSLQGEVDFRRDLLRLTGSYLPAGAFDNLLGKIPILGQTLFAGGRAGLVGVTFRLSGAIDAPELSVNPLSVVAPGVLRKLFELG</sequence>
<gene>
    <name evidence="1" type="ORF">A6302_02907</name>
</gene>
<name>A0A1E3H0X1_9HYPH</name>
<dbReference type="RefSeq" id="WP_069307383.1">
    <property type="nucleotide sequence ID" value="NZ_MCRJ01000074.1"/>
</dbReference>